<name>A0ABQ5NEH9_9MICO</name>
<feature type="transmembrane region" description="Helical" evidence="1">
    <location>
        <begin position="151"/>
        <end position="172"/>
    </location>
</feature>
<dbReference type="Proteomes" id="UP001165068">
    <property type="component" value="Unassembled WGS sequence"/>
</dbReference>
<feature type="transmembrane region" description="Helical" evidence="1">
    <location>
        <begin position="118"/>
        <end position="139"/>
    </location>
</feature>
<feature type="transmembrane region" description="Helical" evidence="1">
    <location>
        <begin position="77"/>
        <end position="97"/>
    </location>
</feature>
<keyword evidence="1" id="KW-0472">Membrane</keyword>
<feature type="transmembrane region" description="Helical" evidence="1">
    <location>
        <begin position="222"/>
        <end position="242"/>
    </location>
</feature>
<evidence type="ECO:0008006" key="4">
    <source>
        <dbReference type="Google" id="ProtNLM"/>
    </source>
</evidence>
<feature type="transmembrane region" description="Helical" evidence="1">
    <location>
        <begin position="45"/>
        <end position="65"/>
    </location>
</feature>
<keyword evidence="1" id="KW-0812">Transmembrane</keyword>
<gene>
    <name evidence="2" type="ORF">MIAR_08030</name>
</gene>
<sequence>MGAISPGAAPMWVLMIPGYVPVDVPLWWLHEVMDVERMLRQQRRMLWATAVCFAVGLLAGTVALWGGTRPFSGDGSVLMPIAVVAGIIAAAAFAVSTRMHRAGETAPMPTWQAVVSDVSTVAVALALVGVAGLGVLLAGEVLATGLQGLQLPAIGGGLLAGVASALGGRFAFRTGIRLSTRDVASLLFSFLVIGTLFAVLTATDTTWWDRSFSQLGIGAGGWAFNGTVIIAGLLIATTGSYVGRDLHRMLGDAALRGIAVVVVAWSGAGLALAAVGLLPLDQVPVPHAIAAFATLGLIVAAAIATTVLMGELRMLRALTVVLAVLIAVAVVLAFVLRMLSVAALEAVVVGLVLLWLSTLVQLLGILAPDESRPSSRRSPLRA</sequence>
<keyword evidence="1" id="KW-1133">Transmembrane helix</keyword>
<proteinExistence type="predicted"/>
<dbReference type="EMBL" id="BRZC01000003">
    <property type="protein sequence ID" value="GLC84215.1"/>
    <property type="molecule type" value="Genomic_DNA"/>
</dbReference>
<protein>
    <recommendedName>
        <fullName evidence="4">DUF998 domain-containing protein</fullName>
    </recommendedName>
</protein>
<keyword evidence="3" id="KW-1185">Reference proteome</keyword>
<feature type="transmembrane region" description="Helical" evidence="1">
    <location>
        <begin position="254"/>
        <end position="277"/>
    </location>
</feature>
<feature type="transmembrane region" description="Helical" evidence="1">
    <location>
        <begin position="317"/>
        <end position="336"/>
    </location>
</feature>
<organism evidence="2 3">
    <name type="scientific">Microbacterium arabinogalactanolyticum</name>
    <dbReference type="NCBI Taxonomy" id="69365"/>
    <lineage>
        <taxon>Bacteria</taxon>
        <taxon>Bacillati</taxon>
        <taxon>Actinomycetota</taxon>
        <taxon>Actinomycetes</taxon>
        <taxon>Micrococcales</taxon>
        <taxon>Microbacteriaceae</taxon>
        <taxon>Microbacterium</taxon>
    </lineage>
</organism>
<feature type="transmembrane region" description="Helical" evidence="1">
    <location>
        <begin position="289"/>
        <end position="310"/>
    </location>
</feature>
<reference evidence="2" key="1">
    <citation type="submission" date="2022-08" db="EMBL/GenBank/DDBJ databases">
        <title>Draft genome sequence of Microbacterium arabinogalactanolyticum JCM 9171.</title>
        <authorList>
            <person name="Fujita K."/>
            <person name="Ishiwata A."/>
            <person name="Fushinobu S."/>
        </authorList>
    </citation>
    <scope>NUCLEOTIDE SEQUENCE</scope>
    <source>
        <strain evidence="2">JCM 9171</strain>
    </source>
</reference>
<accession>A0ABQ5NEH9</accession>
<feature type="transmembrane region" description="Helical" evidence="1">
    <location>
        <begin position="342"/>
        <end position="367"/>
    </location>
</feature>
<feature type="transmembrane region" description="Helical" evidence="1">
    <location>
        <begin position="12"/>
        <end position="33"/>
    </location>
</feature>
<evidence type="ECO:0000256" key="1">
    <source>
        <dbReference type="SAM" id="Phobius"/>
    </source>
</evidence>
<dbReference type="Pfam" id="PF06197">
    <property type="entry name" value="DUF998"/>
    <property type="match status" value="1"/>
</dbReference>
<comment type="caution">
    <text evidence="2">The sequence shown here is derived from an EMBL/GenBank/DDBJ whole genome shotgun (WGS) entry which is preliminary data.</text>
</comment>
<dbReference type="InterPro" id="IPR009339">
    <property type="entry name" value="DUF998"/>
</dbReference>
<feature type="transmembrane region" description="Helical" evidence="1">
    <location>
        <begin position="184"/>
        <end position="202"/>
    </location>
</feature>
<evidence type="ECO:0000313" key="3">
    <source>
        <dbReference type="Proteomes" id="UP001165068"/>
    </source>
</evidence>
<evidence type="ECO:0000313" key="2">
    <source>
        <dbReference type="EMBL" id="GLC84215.1"/>
    </source>
</evidence>